<dbReference type="InterPro" id="IPR036388">
    <property type="entry name" value="WH-like_DNA-bd_sf"/>
</dbReference>
<dbReference type="SUPFAM" id="SSF53335">
    <property type="entry name" value="S-adenosyl-L-methionine-dependent methyltransferases"/>
    <property type="match status" value="1"/>
</dbReference>
<dbReference type="SUPFAM" id="SSF46785">
    <property type="entry name" value="Winged helix' DNA-binding domain"/>
    <property type="match status" value="1"/>
</dbReference>
<evidence type="ECO:0000256" key="3">
    <source>
        <dbReference type="ARBA" id="ARBA00022691"/>
    </source>
</evidence>
<sequence>MTDSEPDRAAHRRTPAGAEDQARALQLVHGYMASQVVGTAARLNIAAALADSPRSCAELAAATGTDQDALRRLLRALEILGLVERPGRTGLFALTSFGQVLRSDADAPVRALADLFTSPAVWRPWGELQHSVRTGGTAFESVFGMPAFAHIGRQPELSALFNEAMAETAQGAAEVVAAGYDFSRFPTVVDVGGGNGTLLAALLTAHPGSRGVLLDTPTGVREADKVLAEAGVADRCAITTGDFFTAVPAGGDAYVLKSVIHDWDDDLARAVLQRCREAMPDHAKLLLVEPVLPDENGPAAELSVVLSDLNMLVMAGGRERTEAEYAALLDSAGLELAGVGGPLKPTHFQILEAVPH</sequence>
<dbReference type="InterPro" id="IPR016461">
    <property type="entry name" value="COMT-like"/>
</dbReference>
<keyword evidence="7" id="KW-1185">Reference proteome</keyword>
<dbReference type="InterPro" id="IPR036390">
    <property type="entry name" value="WH_DNA-bd_sf"/>
</dbReference>
<evidence type="ECO:0000313" key="7">
    <source>
        <dbReference type="Proteomes" id="UP001164439"/>
    </source>
</evidence>
<dbReference type="InterPro" id="IPR029063">
    <property type="entry name" value="SAM-dependent_MTases_sf"/>
</dbReference>
<dbReference type="PROSITE" id="PS51683">
    <property type="entry name" value="SAM_OMT_II"/>
    <property type="match status" value="1"/>
</dbReference>
<feature type="domain" description="O-methyltransferase C-terminal" evidence="4">
    <location>
        <begin position="125"/>
        <end position="334"/>
    </location>
</feature>
<dbReference type="CDD" id="cd00090">
    <property type="entry name" value="HTH_ARSR"/>
    <property type="match status" value="1"/>
</dbReference>
<dbReference type="InterPro" id="IPR012967">
    <property type="entry name" value="COMT_dimerisation"/>
</dbReference>
<dbReference type="Pfam" id="PF08100">
    <property type="entry name" value="Dimerisation"/>
    <property type="match status" value="1"/>
</dbReference>
<evidence type="ECO:0000313" key="6">
    <source>
        <dbReference type="EMBL" id="WAZ25898.1"/>
    </source>
</evidence>
<dbReference type="Pfam" id="PF00891">
    <property type="entry name" value="Methyltransf_2"/>
    <property type="match status" value="1"/>
</dbReference>
<dbReference type="PANTHER" id="PTHR43712">
    <property type="entry name" value="PUTATIVE (AFU_ORTHOLOGUE AFUA_4G14580)-RELATED"/>
    <property type="match status" value="1"/>
</dbReference>
<evidence type="ECO:0000259" key="5">
    <source>
        <dbReference type="Pfam" id="PF08100"/>
    </source>
</evidence>
<keyword evidence="1" id="KW-0489">Methyltransferase</keyword>
<organism evidence="6 7">
    <name type="scientific">Streptomyces cinnabarinus</name>
    <dbReference type="NCBI Taxonomy" id="67287"/>
    <lineage>
        <taxon>Bacteria</taxon>
        <taxon>Bacillati</taxon>
        <taxon>Actinomycetota</taxon>
        <taxon>Actinomycetes</taxon>
        <taxon>Kitasatosporales</taxon>
        <taxon>Streptomycetaceae</taxon>
        <taxon>Streptomyces</taxon>
    </lineage>
</organism>
<dbReference type="InterPro" id="IPR011991">
    <property type="entry name" value="ArsR-like_HTH"/>
</dbReference>
<accession>A0ABY7KPD9</accession>
<dbReference type="Gene3D" id="1.10.287.1350">
    <property type="match status" value="1"/>
</dbReference>
<dbReference type="PIRSF" id="PIRSF005739">
    <property type="entry name" value="O-mtase"/>
    <property type="match status" value="1"/>
</dbReference>
<dbReference type="Proteomes" id="UP001164439">
    <property type="component" value="Chromosome"/>
</dbReference>
<reference evidence="6" key="1">
    <citation type="submission" date="2022-12" db="EMBL/GenBank/DDBJ databases">
        <authorList>
            <person name="Ruckert C."/>
            <person name="Busche T."/>
            <person name="Kalinowski J."/>
            <person name="Wittmann C."/>
        </authorList>
    </citation>
    <scope>NUCLEOTIDE SEQUENCE</scope>
    <source>
        <strain evidence="6">DSM 40467</strain>
    </source>
</reference>
<feature type="domain" description="O-methyltransferase dimerisation" evidence="5">
    <location>
        <begin position="25"/>
        <end position="101"/>
    </location>
</feature>
<keyword evidence="3" id="KW-0949">S-adenosyl-L-methionine</keyword>
<dbReference type="Gene3D" id="3.40.50.150">
    <property type="entry name" value="Vaccinia Virus protein VP39"/>
    <property type="match status" value="1"/>
</dbReference>
<dbReference type="CDD" id="cd02440">
    <property type="entry name" value="AdoMet_MTases"/>
    <property type="match status" value="1"/>
</dbReference>
<evidence type="ECO:0000256" key="2">
    <source>
        <dbReference type="ARBA" id="ARBA00022679"/>
    </source>
</evidence>
<evidence type="ECO:0000256" key="1">
    <source>
        <dbReference type="ARBA" id="ARBA00022603"/>
    </source>
</evidence>
<dbReference type="EMBL" id="CP114413">
    <property type="protein sequence ID" value="WAZ25898.1"/>
    <property type="molecule type" value="Genomic_DNA"/>
</dbReference>
<dbReference type="InterPro" id="IPR001077">
    <property type="entry name" value="COMT_C"/>
</dbReference>
<keyword evidence="2" id="KW-0808">Transferase</keyword>
<gene>
    <name evidence="6" type="ORF">STRCI_007426</name>
</gene>
<evidence type="ECO:0000259" key="4">
    <source>
        <dbReference type="Pfam" id="PF00891"/>
    </source>
</evidence>
<dbReference type="RefSeq" id="WP_269663380.1">
    <property type="nucleotide sequence ID" value="NZ_CP114413.1"/>
</dbReference>
<protein>
    <submittedName>
        <fullName evidence="6">Acetylserotonin O-methyltransferase</fullName>
    </submittedName>
</protein>
<dbReference type="Gene3D" id="1.10.10.10">
    <property type="entry name" value="Winged helix-like DNA-binding domain superfamily/Winged helix DNA-binding domain"/>
    <property type="match status" value="1"/>
</dbReference>
<proteinExistence type="predicted"/>
<name>A0ABY7KPD9_9ACTN</name>
<dbReference type="PANTHER" id="PTHR43712:SF2">
    <property type="entry name" value="O-METHYLTRANSFERASE CICE"/>
    <property type="match status" value="1"/>
</dbReference>